<name>A0ABV6NFT0_9BACI</name>
<dbReference type="PANTHER" id="PTHR30087:SF1">
    <property type="entry name" value="HYPOTHETICAL CYTOSOLIC PROTEIN"/>
    <property type="match status" value="1"/>
</dbReference>
<dbReference type="InterPro" id="IPR007553">
    <property type="entry name" value="2-thiour_desulf"/>
</dbReference>
<keyword evidence="2" id="KW-1185">Reference proteome</keyword>
<protein>
    <submittedName>
        <fullName evidence="1">DUF523 domain-containing protein</fullName>
    </submittedName>
</protein>
<dbReference type="RefSeq" id="WP_273846063.1">
    <property type="nucleotide sequence ID" value="NZ_JAQQWT010000016.1"/>
</dbReference>
<dbReference type="Pfam" id="PF04463">
    <property type="entry name" value="2-thiour_desulf"/>
    <property type="match status" value="1"/>
</dbReference>
<proteinExistence type="predicted"/>
<dbReference type="EMBL" id="JBHLTR010000011">
    <property type="protein sequence ID" value="MFC0559117.1"/>
    <property type="molecule type" value="Genomic_DNA"/>
</dbReference>
<organism evidence="1 2">
    <name type="scientific">Halalkalibacter alkalisediminis</name>
    <dbReference type="NCBI Taxonomy" id="935616"/>
    <lineage>
        <taxon>Bacteria</taxon>
        <taxon>Bacillati</taxon>
        <taxon>Bacillota</taxon>
        <taxon>Bacilli</taxon>
        <taxon>Bacillales</taxon>
        <taxon>Bacillaceae</taxon>
        <taxon>Halalkalibacter</taxon>
    </lineage>
</organism>
<sequence length="160" mass="17234">MILVSSCLAGLNVRYNGTNSLDSKINKLVETNQAVTICPELLGGFSTPREPAEIIGGDGDDVLDKKAKVVDKSGKDVTELYIKGAYATLEKAKKLNVTIVVLKENSPSCGSSFIYNGQFKGKKMIGNGVTTALLKRNGLQVISEEQLADQFFSLSDNKPF</sequence>
<evidence type="ECO:0000313" key="1">
    <source>
        <dbReference type="EMBL" id="MFC0559117.1"/>
    </source>
</evidence>
<dbReference type="Proteomes" id="UP001589833">
    <property type="component" value="Unassembled WGS sequence"/>
</dbReference>
<gene>
    <name evidence="1" type="ORF">ACFFH4_08635</name>
</gene>
<evidence type="ECO:0000313" key="2">
    <source>
        <dbReference type="Proteomes" id="UP001589833"/>
    </source>
</evidence>
<comment type="caution">
    <text evidence="1">The sequence shown here is derived from an EMBL/GenBank/DDBJ whole genome shotgun (WGS) entry which is preliminary data.</text>
</comment>
<dbReference type="PANTHER" id="PTHR30087">
    <property type="entry name" value="INNER MEMBRANE PROTEIN"/>
    <property type="match status" value="1"/>
</dbReference>
<reference evidence="1 2" key="1">
    <citation type="submission" date="2024-09" db="EMBL/GenBank/DDBJ databases">
        <authorList>
            <person name="Sun Q."/>
            <person name="Mori K."/>
        </authorList>
    </citation>
    <scope>NUCLEOTIDE SEQUENCE [LARGE SCALE GENOMIC DNA]</scope>
    <source>
        <strain evidence="1 2">NCAIM B.02301</strain>
    </source>
</reference>
<accession>A0ABV6NFT0</accession>